<dbReference type="InterPro" id="IPR045223">
    <property type="entry name" value="RACK1-like"/>
</dbReference>
<evidence type="ECO:0000313" key="11">
    <source>
        <dbReference type="EMBL" id="VBB34930.1"/>
    </source>
</evidence>
<sequence length="356" mass="40141">SLFFKEDCHTDWVSNVRFSPSSSNPVIVSAGWDKIVKVWNLANCKLKTNHIGHTGYINTVTVSPDGSLCASGGKDGNAMLWDLNEGKHLYTLGGNDVINALAFSPNRYWLCAAVGPVVKIWDLEDKKPVDELKLDVMGGAKSAPPQCISLAWSADGQTLYAGYTDNVIRIWQRGLVKRIRTARVSIQQMEQDWAYCVDRLLKAWTGYQLAVRMLSGGPETYQKAEWFAKVLAEHVLNSRNQQVHNLTEWIADILDNEFDLILEDNSIEWLASSLLKCCLWLRKCQKAELENFLSQLPSESAVQTATTESQIVLDNSDEEYSSSGELEYEVQNDQTNKPSRRRTETDEDGWTTVVRR</sequence>
<evidence type="ECO:0000256" key="6">
    <source>
        <dbReference type="ARBA" id="ARBA00022574"/>
    </source>
</evidence>
<evidence type="ECO:0000256" key="1">
    <source>
        <dbReference type="ARBA" id="ARBA00002210"/>
    </source>
</evidence>
<dbReference type="STRING" id="6277.A0A498SSF0"/>
<feature type="repeat" description="WD" evidence="9">
    <location>
        <begin position="149"/>
        <end position="172"/>
    </location>
</feature>
<dbReference type="Pfam" id="PF10273">
    <property type="entry name" value="WGG"/>
    <property type="match status" value="1"/>
</dbReference>
<name>A0A498SSF0_ACAVI</name>
<dbReference type="PROSITE" id="PS00678">
    <property type="entry name" value="WD_REPEATS_1"/>
    <property type="match status" value="2"/>
</dbReference>
<feature type="compositionally biased region" description="Acidic residues" evidence="10">
    <location>
        <begin position="316"/>
        <end position="330"/>
    </location>
</feature>
<dbReference type="FunFam" id="2.130.10.10:FF:000533">
    <property type="entry name" value="Receptor for activated C kinase 1"/>
    <property type="match status" value="1"/>
</dbReference>
<dbReference type="InterPro" id="IPR019398">
    <property type="entry name" value="Pre-rRNA_process_TSR2"/>
</dbReference>
<dbReference type="AlphaFoldDB" id="A0A498SSF0"/>
<dbReference type="Pfam" id="PF00400">
    <property type="entry name" value="WD40"/>
    <property type="match status" value="4"/>
</dbReference>
<gene>
    <name evidence="11" type="ORF">NAV_LOCUS9721</name>
</gene>
<dbReference type="SUPFAM" id="SSF50978">
    <property type="entry name" value="WD40 repeat-like"/>
    <property type="match status" value="1"/>
</dbReference>
<dbReference type="GO" id="GO:0045182">
    <property type="term" value="F:translation regulator activity"/>
    <property type="evidence" value="ECO:0007669"/>
    <property type="project" value="InterPro"/>
</dbReference>
<dbReference type="CDD" id="cd00200">
    <property type="entry name" value="WD40"/>
    <property type="match status" value="1"/>
</dbReference>
<dbReference type="InterPro" id="IPR001680">
    <property type="entry name" value="WD40_rpt"/>
</dbReference>
<evidence type="ECO:0000256" key="3">
    <source>
        <dbReference type="ARBA" id="ARBA00007253"/>
    </source>
</evidence>
<evidence type="ECO:0000313" key="12">
    <source>
        <dbReference type="Proteomes" id="UP000276991"/>
    </source>
</evidence>
<dbReference type="Gene3D" id="2.130.10.10">
    <property type="entry name" value="YVTN repeat-like/Quinoprotein amine dehydrogenase"/>
    <property type="match status" value="1"/>
</dbReference>
<dbReference type="OrthoDB" id="7875889at2759"/>
<organism evidence="11 12">
    <name type="scientific">Acanthocheilonema viteae</name>
    <name type="common">Filarial nematode worm</name>
    <name type="synonym">Dipetalonema viteae</name>
    <dbReference type="NCBI Taxonomy" id="6277"/>
    <lineage>
        <taxon>Eukaryota</taxon>
        <taxon>Metazoa</taxon>
        <taxon>Ecdysozoa</taxon>
        <taxon>Nematoda</taxon>
        <taxon>Chromadorea</taxon>
        <taxon>Rhabditida</taxon>
        <taxon>Spirurina</taxon>
        <taxon>Spiruromorpha</taxon>
        <taxon>Filarioidea</taxon>
        <taxon>Onchocercidae</taxon>
        <taxon>Acanthocheilonema</taxon>
    </lineage>
</organism>
<protein>
    <recommendedName>
        <fullName evidence="4">Pre-rRNA-processing protein TSR2 homolog</fullName>
    </recommendedName>
    <alternativeName>
        <fullName evidence="8">Small ribosomal subunit protein RACK1</fullName>
    </alternativeName>
</protein>
<evidence type="ECO:0000256" key="2">
    <source>
        <dbReference type="ARBA" id="ARBA00006524"/>
    </source>
</evidence>
<dbReference type="EMBL" id="UPTC01004386">
    <property type="protein sequence ID" value="VBB34930.1"/>
    <property type="molecule type" value="Genomic_DNA"/>
</dbReference>
<comment type="similarity">
    <text evidence="2">Belongs to the TSR2 family.</text>
</comment>
<accession>A0A498SSF0</accession>
<evidence type="ECO:0000256" key="9">
    <source>
        <dbReference type="PROSITE-ProRule" id="PRU00221"/>
    </source>
</evidence>
<dbReference type="Proteomes" id="UP000276991">
    <property type="component" value="Unassembled WGS sequence"/>
</dbReference>
<feature type="repeat" description="WD" evidence="9">
    <location>
        <begin position="50"/>
        <end position="91"/>
    </location>
</feature>
<evidence type="ECO:0000256" key="8">
    <source>
        <dbReference type="ARBA" id="ARBA00035297"/>
    </source>
</evidence>
<dbReference type="GO" id="GO:0006364">
    <property type="term" value="P:rRNA processing"/>
    <property type="evidence" value="ECO:0007669"/>
    <property type="project" value="UniProtKB-KW"/>
</dbReference>
<keyword evidence="6 9" id="KW-0853">WD repeat</keyword>
<dbReference type="SMART" id="SM00320">
    <property type="entry name" value="WD40"/>
    <property type="match status" value="4"/>
</dbReference>
<dbReference type="PANTHER" id="PTHR19868">
    <property type="entry name" value="RECEPTOR FOR ACTIVATED PROTEIN KINASE C RACK1"/>
    <property type="match status" value="1"/>
</dbReference>
<feature type="region of interest" description="Disordered" evidence="10">
    <location>
        <begin position="316"/>
        <end position="356"/>
    </location>
</feature>
<evidence type="ECO:0000256" key="4">
    <source>
        <dbReference type="ARBA" id="ARBA00017551"/>
    </source>
</evidence>
<dbReference type="PROSITE" id="PS50294">
    <property type="entry name" value="WD_REPEATS_REGION"/>
    <property type="match status" value="2"/>
</dbReference>
<evidence type="ECO:0000256" key="5">
    <source>
        <dbReference type="ARBA" id="ARBA00022552"/>
    </source>
</evidence>
<keyword evidence="12" id="KW-1185">Reference proteome</keyword>
<evidence type="ECO:0000256" key="10">
    <source>
        <dbReference type="SAM" id="MobiDB-lite"/>
    </source>
</evidence>
<evidence type="ECO:0000256" key="7">
    <source>
        <dbReference type="ARBA" id="ARBA00022737"/>
    </source>
</evidence>
<feature type="non-terminal residue" evidence="11">
    <location>
        <position position="1"/>
    </location>
</feature>
<keyword evidence="5" id="KW-0698">rRNA processing</keyword>
<dbReference type="InterPro" id="IPR019775">
    <property type="entry name" value="WD40_repeat_CS"/>
</dbReference>
<dbReference type="InterPro" id="IPR036322">
    <property type="entry name" value="WD40_repeat_dom_sf"/>
</dbReference>
<comment type="function">
    <text evidence="1">May be involved in 20S pre-rRNA processing.</text>
</comment>
<dbReference type="InterPro" id="IPR015943">
    <property type="entry name" value="WD40/YVTN_repeat-like_dom_sf"/>
</dbReference>
<dbReference type="PROSITE" id="PS50082">
    <property type="entry name" value="WD_REPEATS_2"/>
    <property type="match status" value="3"/>
</dbReference>
<reference evidence="11 12" key="1">
    <citation type="submission" date="2018-08" db="EMBL/GenBank/DDBJ databases">
        <authorList>
            <person name="Laetsch R D."/>
            <person name="Stevens L."/>
            <person name="Kumar S."/>
            <person name="Blaxter L. M."/>
        </authorList>
    </citation>
    <scope>NUCLEOTIDE SEQUENCE [LARGE SCALE GENOMIC DNA]</scope>
</reference>
<keyword evidence="7" id="KW-0677">Repeat</keyword>
<dbReference type="GO" id="GO:0043022">
    <property type="term" value="F:ribosome binding"/>
    <property type="evidence" value="ECO:0007669"/>
    <property type="project" value="InterPro"/>
</dbReference>
<comment type="similarity">
    <text evidence="3">Belongs to the WD repeat G protein beta family. Ribosomal protein RACK1 subfamily.</text>
</comment>
<proteinExistence type="inferred from homology"/>
<feature type="repeat" description="WD" evidence="9">
    <location>
        <begin position="6"/>
        <end position="49"/>
    </location>
</feature>